<keyword evidence="2" id="KW-0805">Transcription regulation</keyword>
<dbReference type="FunCoup" id="A0A3N0UYK1">
    <property type="interactions" value="88"/>
</dbReference>
<dbReference type="EMBL" id="RJVO01000011">
    <property type="protein sequence ID" value="ROH85629.1"/>
    <property type="molecule type" value="Genomic_DNA"/>
</dbReference>
<evidence type="ECO:0000256" key="1">
    <source>
        <dbReference type="ARBA" id="ARBA00009437"/>
    </source>
</evidence>
<dbReference type="SUPFAM" id="SSF46785">
    <property type="entry name" value="Winged helix' DNA-binding domain"/>
    <property type="match status" value="1"/>
</dbReference>
<organism evidence="6 7">
    <name type="scientific">Stagnimonas aquatica</name>
    <dbReference type="NCBI Taxonomy" id="2689987"/>
    <lineage>
        <taxon>Bacteria</taxon>
        <taxon>Pseudomonadati</taxon>
        <taxon>Pseudomonadota</taxon>
        <taxon>Gammaproteobacteria</taxon>
        <taxon>Nevskiales</taxon>
        <taxon>Nevskiaceae</taxon>
        <taxon>Stagnimonas</taxon>
    </lineage>
</organism>
<dbReference type="InterPro" id="IPR036390">
    <property type="entry name" value="WH_DNA-bd_sf"/>
</dbReference>
<evidence type="ECO:0000313" key="6">
    <source>
        <dbReference type="EMBL" id="ROH85629.1"/>
    </source>
</evidence>
<gene>
    <name evidence="6" type="ORF">ED208_16595</name>
</gene>
<dbReference type="Pfam" id="PF00126">
    <property type="entry name" value="HTH_1"/>
    <property type="match status" value="1"/>
</dbReference>
<dbReference type="InterPro" id="IPR005119">
    <property type="entry name" value="LysR_subst-bd"/>
</dbReference>
<dbReference type="PANTHER" id="PTHR30126:SF81">
    <property type="entry name" value="HTH-TYPE TRANSCRIPTIONAL REGULATOR ILVY"/>
    <property type="match status" value="1"/>
</dbReference>
<sequence length="288" mass="31471">MDTQALAAFLEVADTASFSKAAERLFLSQPAVSKRIATLEAQLGRSLFDRVGRQVTLTDAGRALLPYARRALADIEDGRRALSQLSEKVEGRLSIGTSHHIGLHRLPPVLRAYTLAYPDVDLDIQFMDSEVACEAVLAGKLELGIVTLPTQPLAHLQSRLVWPDPLSVVVAPAHPLAGLKKPELADLAEHPAVLPDEATYTHRIVTAALTRHGLTPRIRLATNYLETLKMLVMIGLGWSVLPRSMLDQDLIALPIRELALERELGVVWHEKRTLSSAALALLDQLPAP</sequence>
<dbReference type="InterPro" id="IPR036388">
    <property type="entry name" value="WH-like_DNA-bd_sf"/>
</dbReference>
<proteinExistence type="inferred from homology"/>
<dbReference type="FunFam" id="1.10.10.10:FF:000001">
    <property type="entry name" value="LysR family transcriptional regulator"/>
    <property type="match status" value="1"/>
</dbReference>
<protein>
    <submittedName>
        <fullName evidence="6">LysR family transcriptional regulator</fullName>
    </submittedName>
</protein>
<dbReference type="PROSITE" id="PS50931">
    <property type="entry name" value="HTH_LYSR"/>
    <property type="match status" value="1"/>
</dbReference>
<dbReference type="Gene3D" id="1.10.10.10">
    <property type="entry name" value="Winged helix-like DNA-binding domain superfamily/Winged helix DNA-binding domain"/>
    <property type="match status" value="1"/>
</dbReference>
<name>A0A3N0UYK1_9GAMM</name>
<dbReference type="CDD" id="cd05466">
    <property type="entry name" value="PBP2_LTTR_substrate"/>
    <property type="match status" value="1"/>
</dbReference>
<dbReference type="InParanoid" id="A0A3N0UYK1"/>
<reference evidence="6 7" key="1">
    <citation type="submission" date="2018-10" db="EMBL/GenBank/DDBJ databases">
        <authorList>
            <person name="Chen W.-M."/>
        </authorList>
    </citation>
    <scope>NUCLEOTIDE SEQUENCE [LARGE SCALE GENOMIC DNA]</scope>
    <source>
        <strain evidence="6 7">THS-13</strain>
    </source>
</reference>
<accession>A0A3N0UYK1</accession>
<keyword evidence="3" id="KW-0238">DNA-binding</keyword>
<dbReference type="GO" id="GO:0000976">
    <property type="term" value="F:transcription cis-regulatory region binding"/>
    <property type="evidence" value="ECO:0007669"/>
    <property type="project" value="TreeGrafter"/>
</dbReference>
<dbReference type="PRINTS" id="PR00039">
    <property type="entry name" value="HTHLYSR"/>
</dbReference>
<keyword evidence="4" id="KW-0804">Transcription</keyword>
<comment type="caution">
    <text evidence="6">The sequence shown here is derived from an EMBL/GenBank/DDBJ whole genome shotgun (WGS) entry which is preliminary data.</text>
</comment>
<feature type="domain" description="HTH lysR-type" evidence="5">
    <location>
        <begin position="1"/>
        <end position="58"/>
    </location>
</feature>
<dbReference type="GO" id="GO:0003700">
    <property type="term" value="F:DNA-binding transcription factor activity"/>
    <property type="evidence" value="ECO:0007669"/>
    <property type="project" value="InterPro"/>
</dbReference>
<dbReference type="SUPFAM" id="SSF53850">
    <property type="entry name" value="Periplasmic binding protein-like II"/>
    <property type="match status" value="1"/>
</dbReference>
<keyword evidence="7" id="KW-1185">Reference proteome</keyword>
<evidence type="ECO:0000256" key="4">
    <source>
        <dbReference type="ARBA" id="ARBA00023163"/>
    </source>
</evidence>
<dbReference type="PANTHER" id="PTHR30126">
    <property type="entry name" value="HTH-TYPE TRANSCRIPTIONAL REGULATOR"/>
    <property type="match status" value="1"/>
</dbReference>
<evidence type="ECO:0000256" key="3">
    <source>
        <dbReference type="ARBA" id="ARBA00023125"/>
    </source>
</evidence>
<evidence type="ECO:0000259" key="5">
    <source>
        <dbReference type="PROSITE" id="PS50931"/>
    </source>
</evidence>
<dbReference type="InterPro" id="IPR000847">
    <property type="entry name" value="LysR_HTH_N"/>
</dbReference>
<comment type="similarity">
    <text evidence="1">Belongs to the LysR transcriptional regulatory family.</text>
</comment>
<dbReference type="AlphaFoldDB" id="A0A3N0UYK1"/>
<dbReference type="Gene3D" id="3.40.190.290">
    <property type="match status" value="1"/>
</dbReference>
<dbReference type="RefSeq" id="WP_123213052.1">
    <property type="nucleotide sequence ID" value="NZ_RJVO01000011.1"/>
</dbReference>
<evidence type="ECO:0000256" key="2">
    <source>
        <dbReference type="ARBA" id="ARBA00023015"/>
    </source>
</evidence>
<dbReference type="Proteomes" id="UP000282106">
    <property type="component" value="Unassembled WGS sequence"/>
</dbReference>
<dbReference type="Pfam" id="PF03466">
    <property type="entry name" value="LysR_substrate"/>
    <property type="match status" value="1"/>
</dbReference>
<evidence type="ECO:0000313" key="7">
    <source>
        <dbReference type="Proteomes" id="UP000282106"/>
    </source>
</evidence>